<accession>A0A501Q483</accession>
<dbReference type="Gene3D" id="3.40.630.30">
    <property type="match status" value="1"/>
</dbReference>
<dbReference type="GO" id="GO:0016747">
    <property type="term" value="F:acyltransferase activity, transferring groups other than amino-acyl groups"/>
    <property type="evidence" value="ECO:0007669"/>
    <property type="project" value="InterPro"/>
</dbReference>
<dbReference type="EMBL" id="VFJE01000055">
    <property type="protein sequence ID" value="TPD66846.1"/>
    <property type="molecule type" value="Genomic_DNA"/>
</dbReference>
<organism evidence="2 3">
    <name type="scientific">Flavobacterium microcysteis</name>
    <dbReference type="NCBI Taxonomy" id="2596891"/>
    <lineage>
        <taxon>Bacteria</taxon>
        <taxon>Pseudomonadati</taxon>
        <taxon>Bacteroidota</taxon>
        <taxon>Flavobacteriia</taxon>
        <taxon>Flavobacteriales</taxon>
        <taxon>Flavobacteriaceae</taxon>
        <taxon>Flavobacterium</taxon>
    </lineage>
</organism>
<keyword evidence="2" id="KW-0808">Transferase</keyword>
<keyword evidence="3" id="KW-1185">Reference proteome</keyword>
<dbReference type="InterPro" id="IPR051531">
    <property type="entry name" value="N-acetyltransferase"/>
</dbReference>
<dbReference type="Pfam" id="PF13302">
    <property type="entry name" value="Acetyltransf_3"/>
    <property type="match status" value="1"/>
</dbReference>
<dbReference type="AlphaFoldDB" id="A0A501Q483"/>
<dbReference type="Proteomes" id="UP000319175">
    <property type="component" value="Unassembled WGS sequence"/>
</dbReference>
<evidence type="ECO:0000313" key="3">
    <source>
        <dbReference type="Proteomes" id="UP000319175"/>
    </source>
</evidence>
<feature type="domain" description="N-acetyltransferase" evidence="1">
    <location>
        <begin position="23"/>
        <end position="176"/>
    </location>
</feature>
<protein>
    <submittedName>
        <fullName evidence="2">GNAT family N-acetyltransferase</fullName>
    </submittedName>
</protein>
<dbReference type="OrthoDB" id="9811523at2"/>
<proteinExistence type="predicted"/>
<evidence type="ECO:0000259" key="1">
    <source>
        <dbReference type="PROSITE" id="PS51186"/>
    </source>
</evidence>
<gene>
    <name evidence="2" type="ORF">FJA49_11185</name>
</gene>
<sequence>MIFFTIETERLLLRKIIPETYHYVFEHFSEKELQEFLGISSPEKLQAEKEKFKKGITTHNKSMVLFQLLDKKSNRVIGGCGYHTWYLDHDRAEIGYALTDDNFKGMGLMSEALQHVLDYGFDTMQLHRVEAFISPTNTASIQLVNKFGFIKEGHLRQHYQKDGRFEDSVVYSLLKEEHLKR</sequence>
<comment type="caution">
    <text evidence="2">The sequence shown here is derived from an EMBL/GenBank/DDBJ whole genome shotgun (WGS) entry which is preliminary data.</text>
</comment>
<dbReference type="PROSITE" id="PS51186">
    <property type="entry name" value="GNAT"/>
    <property type="match status" value="1"/>
</dbReference>
<dbReference type="CDD" id="cd04301">
    <property type="entry name" value="NAT_SF"/>
    <property type="match status" value="1"/>
</dbReference>
<dbReference type="InterPro" id="IPR016181">
    <property type="entry name" value="Acyl_CoA_acyltransferase"/>
</dbReference>
<dbReference type="RefSeq" id="WP_140001006.1">
    <property type="nucleotide sequence ID" value="NZ_VFJE01000055.1"/>
</dbReference>
<dbReference type="InterPro" id="IPR000182">
    <property type="entry name" value="GNAT_dom"/>
</dbReference>
<dbReference type="SUPFAM" id="SSF55729">
    <property type="entry name" value="Acyl-CoA N-acyltransferases (Nat)"/>
    <property type="match status" value="1"/>
</dbReference>
<reference evidence="2 3" key="1">
    <citation type="submission" date="2019-06" db="EMBL/GenBank/DDBJ databases">
        <title>Flavobacterium sp. MaA-Y11 from geoumgang.</title>
        <authorList>
            <person name="Jeong S."/>
        </authorList>
    </citation>
    <scope>NUCLEOTIDE SEQUENCE [LARGE SCALE GENOMIC DNA]</scope>
    <source>
        <strain evidence="2 3">MaA-Y11</strain>
    </source>
</reference>
<dbReference type="PANTHER" id="PTHR43792">
    <property type="entry name" value="GNAT FAMILY, PUTATIVE (AFU_ORTHOLOGUE AFUA_3G00765)-RELATED-RELATED"/>
    <property type="match status" value="1"/>
</dbReference>
<name>A0A501Q483_9FLAO</name>
<evidence type="ECO:0000313" key="2">
    <source>
        <dbReference type="EMBL" id="TPD66846.1"/>
    </source>
</evidence>